<reference evidence="2 3" key="1">
    <citation type="submission" date="2018-04" db="EMBL/GenBank/DDBJ databases">
        <title>Complete genome uncultured novel isolate.</title>
        <authorList>
            <person name="Merlino G."/>
        </authorList>
    </citation>
    <scope>NUCLEOTIDE SEQUENCE [LARGE SCALE GENOMIC DNA]</scope>
    <source>
        <strain evidence="3">R1DC9</strain>
    </source>
</reference>
<keyword evidence="1" id="KW-0472">Membrane</keyword>
<keyword evidence="1" id="KW-0812">Transmembrane</keyword>
<feature type="transmembrane region" description="Helical" evidence="1">
    <location>
        <begin position="45"/>
        <end position="68"/>
    </location>
</feature>
<gene>
    <name evidence="2" type="ORF">DCC35_18680</name>
</gene>
<organism evidence="2 3">
    <name type="scientific">Mangrovivirga cuniculi</name>
    <dbReference type="NCBI Taxonomy" id="2715131"/>
    <lineage>
        <taxon>Bacteria</taxon>
        <taxon>Pseudomonadati</taxon>
        <taxon>Bacteroidota</taxon>
        <taxon>Cytophagia</taxon>
        <taxon>Cytophagales</taxon>
        <taxon>Mangrovivirgaceae</taxon>
        <taxon>Mangrovivirga</taxon>
    </lineage>
</organism>
<feature type="transmembrane region" description="Helical" evidence="1">
    <location>
        <begin position="12"/>
        <end position="33"/>
    </location>
</feature>
<dbReference type="EMBL" id="CP028923">
    <property type="protein sequence ID" value="QCK16610.1"/>
    <property type="molecule type" value="Genomic_DNA"/>
</dbReference>
<feature type="transmembrane region" description="Helical" evidence="1">
    <location>
        <begin position="88"/>
        <end position="110"/>
    </location>
</feature>
<evidence type="ECO:0000313" key="3">
    <source>
        <dbReference type="Proteomes" id="UP000298616"/>
    </source>
</evidence>
<protein>
    <recommendedName>
        <fullName evidence="4">MotA/TolQ/ExbB proton channel domain-containing protein</fullName>
    </recommendedName>
</protein>
<accession>A0A4D7JSY8</accession>
<dbReference type="KEGG" id="fpf:DCC35_18680"/>
<evidence type="ECO:0000256" key="1">
    <source>
        <dbReference type="SAM" id="Phobius"/>
    </source>
</evidence>
<sequence length="129" mass="14415">MNFFSELGPYSTPFYILSAIILLTAVFKGRIIWNNENKDISIRLIWVMGLIVFLSSLGGYVYEIWLAFEMIEAAGDIQPSLVASGIKGALIVPLAGIFILVFSVGLWATLHELKRFNQKTSDTEKDNVL</sequence>
<proteinExistence type="predicted"/>
<keyword evidence="1" id="KW-1133">Transmembrane helix</keyword>
<dbReference type="AlphaFoldDB" id="A0A4D7JSY8"/>
<dbReference type="Proteomes" id="UP000298616">
    <property type="component" value="Chromosome"/>
</dbReference>
<dbReference type="OrthoDB" id="1001678at2"/>
<name>A0A4D7JSY8_9BACT</name>
<evidence type="ECO:0000313" key="2">
    <source>
        <dbReference type="EMBL" id="QCK16610.1"/>
    </source>
</evidence>
<evidence type="ECO:0008006" key="4">
    <source>
        <dbReference type="Google" id="ProtNLM"/>
    </source>
</evidence>
<dbReference type="RefSeq" id="WP_137092201.1">
    <property type="nucleotide sequence ID" value="NZ_CP028923.1"/>
</dbReference>
<keyword evidence="3" id="KW-1185">Reference proteome</keyword>